<keyword evidence="7 12" id="KW-1133">Transmembrane helix</keyword>
<feature type="transmembrane region" description="Helical" evidence="12">
    <location>
        <begin position="179"/>
        <end position="199"/>
    </location>
</feature>
<sequence length="531" mass="56871">MRNNQPVTGRQLELPANANILSTTDSQSHITYVNQDFIAISGFTEEELLGQPHNMVRHPDMPPAAFRHMWATLQAGNSWMGLVKNRCKNGDHYWVSAYVTPITRDGKITEYQSVRTRPSSHQIDQAEALYARLRAGQTPLVWRLPRLGLAARLCLLIWVLLLAAAGAAVGWLHTELPGSLALAVTLALLLSGVVLWQLTPLTTLLQRARKVADNPLSQLLYTGRADEWGSIDFAMRMLQAETGGVIGRIGDAAQRLGGCTDSLVEQIDHCKTVTVSQQSEADQVATAVTEMSVSIQQVAGNAQSASVAASQIDVDTRRGQQLVSTTSEAIGALCGEIARAAGVVQELDSHSQQISRVLEVIRGIAEQTNLLALNAAIEAARAGEHGRGFSVVADEVRALASRTQQSTEEIQQMIGSLQQGAQQAVLAMSRSGEQASASVSMAQEAAAALSGIGLGMSEISAMNLQIATAVEQQGIVSEDINRSILNMRAAADSNVSSSESNRCNANYVAGLSSALHQLAQQFWLKSSQHGQ</sequence>
<gene>
    <name evidence="15" type="ORF">C4K68_18805</name>
</gene>
<dbReference type="SUPFAM" id="SSF58104">
    <property type="entry name" value="Methyl-accepting chemotaxis protein (MCP) signaling domain"/>
    <property type="match status" value="1"/>
</dbReference>
<evidence type="ECO:0000256" key="10">
    <source>
        <dbReference type="ARBA" id="ARBA00029447"/>
    </source>
</evidence>
<evidence type="ECO:0000256" key="7">
    <source>
        <dbReference type="ARBA" id="ARBA00022989"/>
    </source>
</evidence>
<dbReference type="CDD" id="cd00130">
    <property type="entry name" value="PAS"/>
    <property type="match status" value="1"/>
</dbReference>
<feature type="transmembrane region" description="Helical" evidence="12">
    <location>
        <begin position="153"/>
        <end position="173"/>
    </location>
</feature>
<dbReference type="InterPro" id="IPR004090">
    <property type="entry name" value="Chemotax_Me-accpt_rcpt"/>
</dbReference>
<dbReference type="Gene3D" id="3.30.450.20">
    <property type="entry name" value="PAS domain"/>
    <property type="match status" value="1"/>
</dbReference>
<keyword evidence="4" id="KW-0145">Chemotaxis</keyword>
<dbReference type="Gene3D" id="1.10.287.950">
    <property type="entry name" value="Methyl-accepting chemotaxis protein"/>
    <property type="match status" value="1"/>
</dbReference>
<comment type="similarity">
    <text evidence="10">Belongs to the methyl-accepting chemotaxis (MCP) protein family.</text>
</comment>
<evidence type="ECO:0000256" key="3">
    <source>
        <dbReference type="ARBA" id="ARBA00022481"/>
    </source>
</evidence>
<dbReference type="PANTHER" id="PTHR32089:SF74">
    <property type="entry name" value="METHYL-ACCEPTING CHEMOTAXIS PROTEIN AER"/>
    <property type="match status" value="1"/>
</dbReference>
<proteinExistence type="inferred from homology"/>
<dbReference type="GO" id="GO:0005886">
    <property type="term" value="C:plasma membrane"/>
    <property type="evidence" value="ECO:0007669"/>
    <property type="project" value="UniProtKB-SubCell"/>
</dbReference>
<evidence type="ECO:0000256" key="6">
    <source>
        <dbReference type="ARBA" id="ARBA00022692"/>
    </source>
</evidence>
<feature type="domain" description="PAS" evidence="14">
    <location>
        <begin position="25"/>
        <end position="60"/>
    </location>
</feature>
<evidence type="ECO:0000256" key="8">
    <source>
        <dbReference type="ARBA" id="ARBA00023136"/>
    </source>
</evidence>
<keyword evidence="2" id="KW-1003">Cell membrane</keyword>
<name>A0A2S5KLZ5_9PROT</name>
<evidence type="ECO:0000259" key="14">
    <source>
        <dbReference type="PROSITE" id="PS50112"/>
    </source>
</evidence>
<dbReference type="SMART" id="SM00283">
    <property type="entry name" value="MA"/>
    <property type="match status" value="1"/>
</dbReference>
<dbReference type="GO" id="GO:0007165">
    <property type="term" value="P:signal transduction"/>
    <property type="evidence" value="ECO:0007669"/>
    <property type="project" value="UniProtKB-KW"/>
</dbReference>
<dbReference type="OrthoDB" id="5287651at2"/>
<evidence type="ECO:0000256" key="1">
    <source>
        <dbReference type="ARBA" id="ARBA00004429"/>
    </source>
</evidence>
<dbReference type="PANTHER" id="PTHR32089">
    <property type="entry name" value="METHYL-ACCEPTING CHEMOTAXIS PROTEIN MCPB"/>
    <property type="match status" value="1"/>
</dbReference>
<dbReference type="GO" id="GO:0004888">
    <property type="term" value="F:transmembrane signaling receptor activity"/>
    <property type="evidence" value="ECO:0007669"/>
    <property type="project" value="InterPro"/>
</dbReference>
<dbReference type="AlphaFoldDB" id="A0A2S5KLZ5"/>
<comment type="subcellular location">
    <subcellularLocation>
        <location evidence="1">Cell inner membrane</location>
        <topology evidence="1">Multi-pass membrane protein</topology>
    </subcellularLocation>
</comment>
<dbReference type="PRINTS" id="PR00260">
    <property type="entry name" value="CHEMTRNSDUCR"/>
</dbReference>
<protein>
    <submittedName>
        <fullName evidence="15">Chemotaxis protein</fullName>
    </submittedName>
</protein>
<accession>A0A2S5KLZ5</accession>
<evidence type="ECO:0000256" key="5">
    <source>
        <dbReference type="ARBA" id="ARBA00022519"/>
    </source>
</evidence>
<dbReference type="Pfam" id="PF00015">
    <property type="entry name" value="MCPsignal"/>
    <property type="match status" value="1"/>
</dbReference>
<keyword evidence="6 12" id="KW-0812">Transmembrane</keyword>
<dbReference type="Proteomes" id="UP000238196">
    <property type="component" value="Unassembled WGS sequence"/>
</dbReference>
<evidence type="ECO:0000256" key="11">
    <source>
        <dbReference type="PROSITE-ProRule" id="PRU00284"/>
    </source>
</evidence>
<dbReference type="EMBL" id="PRLP01000068">
    <property type="protein sequence ID" value="PPC75818.1"/>
    <property type="molecule type" value="Genomic_DNA"/>
</dbReference>
<evidence type="ECO:0000313" key="15">
    <source>
        <dbReference type="EMBL" id="PPC75818.1"/>
    </source>
</evidence>
<dbReference type="CDD" id="cd11386">
    <property type="entry name" value="MCP_signal"/>
    <property type="match status" value="1"/>
</dbReference>
<keyword evidence="5" id="KW-0997">Cell inner membrane</keyword>
<dbReference type="InterPro" id="IPR035965">
    <property type="entry name" value="PAS-like_dom_sf"/>
</dbReference>
<feature type="domain" description="Methyl-accepting transducer" evidence="13">
    <location>
        <begin position="252"/>
        <end position="488"/>
    </location>
</feature>
<dbReference type="InterPro" id="IPR013655">
    <property type="entry name" value="PAS_fold_3"/>
</dbReference>
<keyword evidence="8 12" id="KW-0472">Membrane</keyword>
<evidence type="ECO:0000259" key="13">
    <source>
        <dbReference type="PROSITE" id="PS50111"/>
    </source>
</evidence>
<dbReference type="FunFam" id="3.30.450.20:FF:000046">
    <property type="entry name" value="Aerotaxis sensor receptor"/>
    <property type="match status" value="1"/>
</dbReference>
<dbReference type="NCBIfam" id="TIGR00229">
    <property type="entry name" value="sensory_box"/>
    <property type="match status" value="1"/>
</dbReference>
<dbReference type="Pfam" id="PF08447">
    <property type="entry name" value="PAS_3"/>
    <property type="match status" value="1"/>
</dbReference>
<dbReference type="SUPFAM" id="SSF55785">
    <property type="entry name" value="PYP-like sensor domain (PAS domain)"/>
    <property type="match status" value="1"/>
</dbReference>
<evidence type="ECO:0000256" key="2">
    <source>
        <dbReference type="ARBA" id="ARBA00022475"/>
    </source>
</evidence>
<dbReference type="GO" id="GO:0052131">
    <property type="term" value="P:positive aerotaxis"/>
    <property type="evidence" value="ECO:0007669"/>
    <property type="project" value="UniProtKB-ARBA"/>
</dbReference>
<evidence type="ECO:0000313" key="16">
    <source>
        <dbReference type="Proteomes" id="UP000238196"/>
    </source>
</evidence>
<dbReference type="PROSITE" id="PS50112">
    <property type="entry name" value="PAS"/>
    <property type="match status" value="1"/>
</dbReference>
<dbReference type="InterPro" id="IPR004089">
    <property type="entry name" value="MCPsignal_dom"/>
</dbReference>
<dbReference type="FunFam" id="1.10.287.950:FF:000001">
    <property type="entry name" value="Methyl-accepting chemotaxis sensory transducer"/>
    <property type="match status" value="1"/>
</dbReference>
<dbReference type="PROSITE" id="PS50111">
    <property type="entry name" value="CHEMOTAXIS_TRANSDUC_2"/>
    <property type="match status" value="1"/>
</dbReference>
<keyword evidence="9 11" id="KW-0807">Transducer</keyword>
<evidence type="ECO:0000256" key="12">
    <source>
        <dbReference type="SAM" id="Phobius"/>
    </source>
</evidence>
<evidence type="ECO:0000256" key="4">
    <source>
        <dbReference type="ARBA" id="ARBA00022500"/>
    </source>
</evidence>
<dbReference type="InterPro" id="IPR000014">
    <property type="entry name" value="PAS"/>
</dbReference>
<organism evidence="15 16">
    <name type="scientific">Proteobacteria bacterium 228</name>
    <dbReference type="NCBI Taxonomy" id="2083153"/>
    <lineage>
        <taxon>Bacteria</taxon>
        <taxon>Pseudomonadati</taxon>
        <taxon>Pseudomonadota</taxon>
    </lineage>
</organism>
<comment type="caution">
    <text evidence="15">The sequence shown here is derived from an EMBL/GenBank/DDBJ whole genome shotgun (WGS) entry which is preliminary data.</text>
</comment>
<evidence type="ECO:0000256" key="9">
    <source>
        <dbReference type="ARBA" id="ARBA00023224"/>
    </source>
</evidence>
<reference evidence="15 16" key="1">
    <citation type="submission" date="2018-02" db="EMBL/GenBank/DDBJ databases">
        <title>novel marine gammaproteobacteria from coastal saline agro ecosystem.</title>
        <authorList>
            <person name="Krishnan R."/>
            <person name="Ramesh Kumar N."/>
        </authorList>
    </citation>
    <scope>NUCLEOTIDE SEQUENCE [LARGE SCALE GENOMIC DNA]</scope>
    <source>
        <strain evidence="15 16">228</strain>
    </source>
</reference>
<keyword evidence="3" id="KW-0488">Methylation</keyword>